<keyword evidence="2" id="KW-0217">Developmental protein</keyword>
<dbReference type="PROSITE" id="PS01179">
    <property type="entry name" value="PID"/>
    <property type="match status" value="1"/>
</dbReference>
<dbReference type="GO" id="GO:0030154">
    <property type="term" value="P:cell differentiation"/>
    <property type="evidence" value="ECO:0007669"/>
    <property type="project" value="UniProtKB-KW"/>
</dbReference>
<feature type="region of interest" description="Disordered" evidence="6">
    <location>
        <begin position="588"/>
        <end position="631"/>
    </location>
</feature>
<dbReference type="GO" id="GO:0090090">
    <property type="term" value="P:negative regulation of canonical Wnt signaling pathway"/>
    <property type="evidence" value="ECO:0007669"/>
    <property type="project" value="TreeGrafter"/>
</dbReference>
<dbReference type="Proteomes" id="UP000589495">
    <property type="component" value="Unassembled WGS sequence"/>
</dbReference>
<evidence type="ECO:0000256" key="2">
    <source>
        <dbReference type="ARBA" id="ARBA00022473"/>
    </source>
</evidence>
<dbReference type="SMART" id="SM00462">
    <property type="entry name" value="PTB"/>
    <property type="match status" value="1"/>
</dbReference>
<feature type="region of interest" description="Disordered" evidence="6">
    <location>
        <begin position="1"/>
        <end position="42"/>
    </location>
</feature>
<evidence type="ECO:0000256" key="3">
    <source>
        <dbReference type="ARBA" id="ARBA00022490"/>
    </source>
</evidence>
<feature type="region of interest" description="Disordered" evidence="6">
    <location>
        <begin position="522"/>
        <end position="569"/>
    </location>
</feature>
<dbReference type="InterPro" id="IPR011993">
    <property type="entry name" value="PH-like_dom_sf"/>
</dbReference>
<keyword evidence="4" id="KW-0597">Phosphoprotein</keyword>
<evidence type="ECO:0000256" key="4">
    <source>
        <dbReference type="ARBA" id="ARBA00022553"/>
    </source>
</evidence>
<feature type="compositionally biased region" description="Low complexity" evidence="6">
    <location>
        <begin position="689"/>
        <end position="699"/>
    </location>
</feature>
<comment type="caution">
    <text evidence="8">The sequence shown here is derived from an EMBL/GenBank/DDBJ whole genome shotgun (WGS) entry which is preliminary data.</text>
</comment>
<protein>
    <submittedName>
        <fullName evidence="8">DAB2 protein</fullName>
    </submittedName>
</protein>
<dbReference type="PANTHER" id="PTHR47695">
    <property type="entry name" value="PID DOMAIN-CONTAINING PROTEIN"/>
    <property type="match status" value="1"/>
</dbReference>
<dbReference type="SUPFAM" id="SSF50729">
    <property type="entry name" value="PH domain-like"/>
    <property type="match status" value="1"/>
</dbReference>
<dbReference type="EMBL" id="VZRF01014666">
    <property type="protein sequence ID" value="NWT20595.1"/>
    <property type="molecule type" value="Genomic_DNA"/>
</dbReference>
<evidence type="ECO:0000256" key="1">
    <source>
        <dbReference type="ARBA" id="ARBA00004496"/>
    </source>
</evidence>
<dbReference type="InterPro" id="IPR006020">
    <property type="entry name" value="PTB/PI_dom"/>
</dbReference>
<name>A0A7K5LQ69_VIRAL</name>
<dbReference type="FunFam" id="2.30.29.30:FF:000035">
    <property type="entry name" value="Disabled homolog 2 isoform 1"/>
    <property type="match status" value="1"/>
</dbReference>
<feature type="non-terminal residue" evidence="8">
    <location>
        <position position="699"/>
    </location>
</feature>
<evidence type="ECO:0000256" key="5">
    <source>
        <dbReference type="ARBA" id="ARBA00022782"/>
    </source>
</evidence>
<dbReference type="GO" id="GO:0038024">
    <property type="term" value="F:cargo receptor activity"/>
    <property type="evidence" value="ECO:0007669"/>
    <property type="project" value="TreeGrafter"/>
</dbReference>
<proteinExistence type="predicted"/>
<feature type="compositionally biased region" description="Polar residues" evidence="6">
    <location>
        <begin position="537"/>
        <end position="569"/>
    </location>
</feature>
<dbReference type="InterPro" id="IPR048561">
    <property type="entry name" value="Dab_PTB"/>
</dbReference>
<feature type="region of interest" description="Disordered" evidence="6">
    <location>
        <begin position="645"/>
        <end position="699"/>
    </location>
</feature>
<comment type="subcellular location">
    <subcellularLocation>
        <location evidence="1">Cytoplasm</location>
    </subcellularLocation>
</comment>
<feature type="domain" description="PID" evidence="7">
    <location>
        <begin position="46"/>
        <end position="181"/>
    </location>
</feature>
<reference evidence="8 9" key="1">
    <citation type="submission" date="2019-09" db="EMBL/GenBank/DDBJ databases">
        <title>Bird 10,000 Genomes (B10K) Project - Family phase.</title>
        <authorList>
            <person name="Zhang G."/>
        </authorList>
    </citation>
    <scope>NUCLEOTIDE SEQUENCE [LARGE SCALE GENOMIC DNA]</scope>
    <source>
        <strain evidence="8">B10K-DU-001-22</strain>
        <tissue evidence="8">Muscle</tissue>
    </source>
</reference>
<dbReference type="Pfam" id="PF21792">
    <property type="entry name" value="DAB2_SBM"/>
    <property type="match status" value="1"/>
</dbReference>
<feature type="non-terminal residue" evidence="8">
    <location>
        <position position="1"/>
    </location>
</feature>
<dbReference type="GO" id="GO:0006898">
    <property type="term" value="P:receptor-mediated endocytosis"/>
    <property type="evidence" value="ECO:0007669"/>
    <property type="project" value="TreeGrafter"/>
</dbReference>
<keyword evidence="5" id="KW-0221">Differentiation</keyword>
<sequence>MSTEAETTPTNSPPEQQAPPKPQSSKKEKKKGPEKTDESLLARFKGDGVKYKAKLIGIDDVPEARGDKMSQDSMMKLKGMAAAARSQGQHKQKIWVNISLSGIKIIDEKTGVIEHEHPVNKISFIARDVTDNRAFGYICGGEGQHQFFAIKTAQQAEPLVSDLKDLFQLIYNMKKKEEEEKKKVIIHLLQNGGEALPVDQADKMKLGVDQMDLFGDMSTPPDMSSPTEAKEILLVDFNSEIETKQTFAKEDLFLNGITTSLPQPKAQTPFLPESSFSTSLSFFPTPNPDPFSDDPFTQPAQSASLSFDSLKCHLKRSMSALTPMRNGASYGEIDYFDKEFDQISNRTGKQESLSPWPLESKSPAARIPNVIPEREQNGFLEVPTNLFVEGASKGVSLQNGVKLESENNTQFIPHESITIIPPPQSTKPGRGRRSVKTASNDLFSSDFFVPSTESLSLSSGAQAGALPTSPLDLFKTSSTTASPLAGLGGLPVTSSPWTPQTVSFTQAASVFHGSMMPAQSPGFPQPLAFGTQAVPGWNQSSSFGATPTQSSGLWSQPAQVPPTSWAQPTSAVNPFQSSVFTSPTLPAQTASALPSVSTTASPPQPPPRTTPQKELSKKESDAFIALDPLGDKEMKDVKEMFKDFQLTKPPAVPARRGEQQSLSEPPKPVPRQSALPADGLFESQDKSDPFSPSSVSSKK</sequence>
<dbReference type="PANTHER" id="PTHR47695:SF5">
    <property type="entry name" value="DISABLED HOMOLOG 2"/>
    <property type="match status" value="1"/>
</dbReference>
<dbReference type="GO" id="GO:0035615">
    <property type="term" value="F:clathrin adaptor activity"/>
    <property type="evidence" value="ECO:0007669"/>
    <property type="project" value="TreeGrafter"/>
</dbReference>
<evidence type="ECO:0000313" key="8">
    <source>
        <dbReference type="EMBL" id="NWT20595.1"/>
    </source>
</evidence>
<evidence type="ECO:0000313" key="9">
    <source>
        <dbReference type="Proteomes" id="UP000589495"/>
    </source>
</evidence>
<gene>
    <name evidence="8" type="primary">Dab2</name>
    <name evidence="8" type="ORF">VIRALT_R02760</name>
</gene>
<dbReference type="AlphaFoldDB" id="A0A7K5LQ69"/>
<feature type="compositionally biased region" description="Basic and acidic residues" evidence="6">
    <location>
        <begin position="31"/>
        <end position="42"/>
    </location>
</feature>
<evidence type="ECO:0000256" key="6">
    <source>
        <dbReference type="SAM" id="MobiDB-lite"/>
    </source>
</evidence>
<evidence type="ECO:0000259" key="7">
    <source>
        <dbReference type="PROSITE" id="PS01179"/>
    </source>
</evidence>
<keyword evidence="9" id="KW-1185">Reference proteome</keyword>
<dbReference type="Gene3D" id="2.30.29.30">
    <property type="entry name" value="Pleckstrin-homology domain (PH domain)/Phosphotyrosine-binding domain (PTB)"/>
    <property type="match status" value="1"/>
</dbReference>
<dbReference type="GO" id="GO:0005737">
    <property type="term" value="C:cytoplasm"/>
    <property type="evidence" value="ECO:0007669"/>
    <property type="project" value="UniProtKB-SubCell"/>
</dbReference>
<dbReference type="GO" id="GO:0045807">
    <property type="term" value="P:positive regulation of endocytosis"/>
    <property type="evidence" value="ECO:0007669"/>
    <property type="project" value="TreeGrafter"/>
</dbReference>
<keyword evidence="3" id="KW-0963">Cytoplasm</keyword>
<dbReference type="GO" id="GO:0005905">
    <property type="term" value="C:clathrin-coated pit"/>
    <property type="evidence" value="ECO:0007669"/>
    <property type="project" value="TreeGrafter"/>
</dbReference>
<dbReference type="CDD" id="cd01215">
    <property type="entry name" value="PTB_Dab"/>
    <property type="match status" value="1"/>
</dbReference>
<dbReference type="GO" id="GO:0010718">
    <property type="term" value="P:positive regulation of epithelial to mesenchymal transition"/>
    <property type="evidence" value="ECO:0007669"/>
    <property type="project" value="TreeGrafter"/>
</dbReference>
<accession>A0A7K5LQ69</accession>
<organism evidence="8 9">
    <name type="scientific">Vireo altiloquus</name>
    <name type="common">Black-whiskered vireo</name>
    <name type="synonym">Muscicapa altiloqua</name>
    <dbReference type="NCBI Taxonomy" id="34956"/>
    <lineage>
        <taxon>Eukaryota</taxon>
        <taxon>Metazoa</taxon>
        <taxon>Chordata</taxon>
        <taxon>Craniata</taxon>
        <taxon>Vertebrata</taxon>
        <taxon>Euteleostomi</taxon>
        <taxon>Archelosauria</taxon>
        <taxon>Archosauria</taxon>
        <taxon>Dinosauria</taxon>
        <taxon>Saurischia</taxon>
        <taxon>Theropoda</taxon>
        <taxon>Coelurosauria</taxon>
        <taxon>Aves</taxon>
        <taxon>Neognathae</taxon>
        <taxon>Neoaves</taxon>
        <taxon>Telluraves</taxon>
        <taxon>Australaves</taxon>
        <taxon>Passeriformes</taxon>
        <taxon>Corvoidea</taxon>
        <taxon>Vireonidae</taxon>
        <taxon>Vireoninae</taxon>
        <taxon>Vireo</taxon>
    </lineage>
</organism>
<dbReference type="InterPro" id="IPR048559">
    <property type="entry name" value="DAB1/2_SBM"/>
</dbReference>
<feature type="compositionally biased region" description="Polar residues" evidence="6">
    <location>
        <begin position="1"/>
        <end position="10"/>
    </location>
</feature>